<dbReference type="Pfam" id="PF09423">
    <property type="entry name" value="PhoD"/>
    <property type="match status" value="1"/>
</dbReference>
<dbReference type="PANTHER" id="PTHR43606:SF1">
    <property type="entry name" value="PHOD-LIKE PHOSPHATASE METALLOPHOSPHATASE DOMAIN-CONTAINING PROTEIN"/>
    <property type="match status" value="1"/>
</dbReference>
<keyword evidence="4" id="KW-0378">Hydrolase</keyword>
<organism evidence="4 5">
    <name type="scientific">Roseibium aggregatum</name>
    <dbReference type="NCBI Taxonomy" id="187304"/>
    <lineage>
        <taxon>Bacteria</taxon>
        <taxon>Pseudomonadati</taxon>
        <taxon>Pseudomonadota</taxon>
        <taxon>Alphaproteobacteria</taxon>
        <taxon>Hyphomicrobiales</taxon>
        <taxon>Stappiaceae</taxon>
        <taxon>Roseibium</taxon>
    </lineage>
</organism>
<protein>
    <submittedName>
        <fullName evidence="4">Alkaline phosphatase D</fullName>
        <ecNumber evidence="4">3.1.3.1</ecNumber>
    </submittedName>
</protein>
<dbReference type="EC" id="3.1.3.1" evidence="4"/>
<sequence>MSSNVSRRNFLKSSVATGLVLASPLAMPGLSRAASRPQITHGLQSGDVDANSGMIWARSDRPAQMMVEVDTTGSFETPRRLAPINALPDSDFAVKRLLENLPSDQDIFYRVAFADLNDVNAVSEPMTGRFRTAPASRRNIRFAWSGDTAGQGWGIDTDRGGMKTYATMAKHQPDFFIHSGDTIYADGPMKETVELKDGTVWKNIVTEEKSKVAETLDEYRGQWKYNLMDENLKAFNAEVPTFFQWDDHEVVNNWSSSKDLLSDDRYSEKNIHLLAARAGRAFHELAPIRYTPAEPGRVYRKIAYGPLLDVFFLDLRSYRGPNGASMEDTMTPASRILGAEQLAWLKRELLNSNATWKVVACDMPIGLIVWDNWKDQAGAEAVANGDHGAPKGRELEFADLLRFIKTADIDNIVWLTADVHYTAAHYYNPDKAQFQDFKPFWEFVSGPIHAGTFGPNDLDMTFGPELKYIKAPTAEQGANLPPSMGLQFFGLVDIDGQSEQLTVRLMDRDDVELHTVTLDPIRKA</sequence>
<feature type="domain" description="PhoD-like phosphatase metallophosphatase" evidence="2">
    <location>
        <begin position="142"/>
        <end position="505"/>
    </location>
</feature>
<accession>A0A0M6Y7M4</accession>
<dbReference type="InterPro" id="IPR052900">
    <property type="entry name" value="Phospholipid_Metab_Enz"/>
</dbReference>
<dbReference type="AlphaFoldDB" id="A0A0M6Y7M4"/>
<dbReference type="Proteomes" id="UP000048926">
    <property type="component" value="Unassembled WGS sequence"/>
</dbReference>
<dbReference type="OrthoDB" id="327733at2"/>
<dbReference type="InterPro" id="IPR032093">
    <property type="entry name" value="PhoD_N"/>
</dbReference>
<dbReference type="InterPro" id="IPR029052">
    <property type="entry name" value="Metallo-depent_PP-like"/>
</dbReference>
<evidence type="ECO:0000256" key="1">
    <source>
        <dbReference type="SAM" id="SignalP"/>
    </source>
</evidence>
<dbReference type="GO" id="GO:0004035">
    <property type="term" value="F:alkaline phosphatase activity"/>
    <property type="evidence" value="ECO:0007669"/>
    <property type="project" value="UniProtKB-EC"/>
</dbReference>
<dbReference type="STRING" id="187304.B0E33_14140"/>
<dbReference type="Gene3D" id="2.60.40.380">
    <property type="entry name" value="Purple acid phosphatase-like, N-terminal"/>
    <property type="match status" value="1"/>
</dbReference>
<dbReference type="InterPro" id="IPR006311">
    <property type="entry name" value="TAT_signal"/>
</dbReference>
<dbReference type="InterPro" id="IPR018946">
    <property type="entry name" value="PhoD-like_MPP"/>
</dbReference>
<keyword evidence="5" id="KW-1185">Reference proteome</keyword>
<dbReference type="InterPro" id="IPR038607">
    <property type="entry name" value="PhoD-like_sf"/>
</dbReference>
<feature type="chain" id="PRO_5005807690" evidence="1">
    <location>
        <begin position="29"/>
        <end position="524"/>
    </location>
</feature>
<dbReference type="PANTHER" id="PTHR43606">
    <property type="entry name" value="PHOSPHATASE, PUTATIVE (AFU_ORTHOLOGUE AFUA_6G08710)-RELATED"/>
    <property type="match status" value="1"/>
</dbReference>
<evidence type="ECO:0000313" key="4">
    <source>
        <dbReference type="EMBL" id="CTQ46095.1"/>
    </source>
</evidence>
<gene>
    <name evidence="4" type="primary">phoD</name>
    <name evidence="4" type="ORF">LAL4801_04551</name>
</gene>
<proteinExistence type="predicted"/>
<feature type="domain" description="Phospholipase D N-terminal" evidence="3">
    <location>
        <begin position="41"/>
        <end position="132"/>
    </location>
</feature>
<evidence type="ECO:0000313" key="5">
    <source>
        <dbReference type="Proteomes" id="UP000048926"/>
    </source>
</evidence>
<dbReference type="PROSITE" id="PS51318">
    <property type="entry name" value="TAT"/>
    <property type="match status" value="1"/>
</dbReference>
<dbReference type="SUPFAM" id="SSF56300">
    <property type="entry name" value="Metallo-dependent phosphatases"/>
    <property type="match status" value="1"/>
</dbReference>
<reference evidence="5" key="1">
    <citation type="submission" date="2015-07" db="EMBL/GenBank/DDBJ databases">
        <authorList>
            <person name="Rodrigo-Torres Lidia"/>
            <person name="Arahal R.David."/>
        </authorList>
    </citation>
    <scope>NUCLEOTIDE SEQUENCE [LARGE SCALE GENOMIC DNA]</scope>
    <source>
        <strain evidence="5">CECT 4801</strain>
    </source>
</reference>
<dbReference type="RefSeq" id="WP_055659802.1">
    <property type="nucleotide sequence ID" value="NZ_CXST01000003.1"/>
</dbReference>
<evidence type="ECO:0000259" key="3">
    <source>
        <dbReference type="Pfam" id="PF16655"/>
    </source>
</evidence>
<dbReference type="EMBL" id="CXST01000003">
    <property type="protein sequence ID" value="CTQ46095.1"/>
    <property type="molecule type" value="Genomic_DNA"/>
</dbReference>
<feature type="signal peptide" evidence="1">
    <location>
        <begin position="1"/>
        <end position="28"/>
    </location>
</feature>
<name>A0A0M6Y7M4_9HYPH</name>
<evidence type="ECO:0000259" key="2">
    <source>
        <dbReference type="Pfam" id="PF09423"/>
    </source>
</evidence>
<keyword evidence="1" id="KW-0732">Signal</keyword>
<dbReference type="Gene3D" id="3.60.21.70">
    <property type="entry name" value="PhoD-like phosphatase"/>
    <property type="match status" value="1"/>
</dbReference>
<dbReference type="Pfam" id="PF16655">
    <property type="entry name" value="PhoD_N"/>
    <property type="match status" value="1"/>
</dbReference>